<dbReference type="OrthoDB" id="374958at2157"/>
<comment type="caution">
    <text evidence="2">The sequence shown here is derived from an EMBL/GenBank/DDBJ whole genome shotgun (WGS) entry which is preliminary data.</text>
</comment>
<gene>
    <name evidence="2" type="ORF">GCM10009067_40920</name>
</gene>
<accession>A0A830EXK0</accession>
<dbReference type="AlphaFoldDB" id="A0A830EXK0"/>
<dbReference type="Proteomes" id="UP000614221">
    <property type="component" value="Unassembled WGS sequence"/>
</dbReference>
<name>A0A830EXK0_9EURY</name>
<reference evidence="2" key="1">
    <citation type="journal article" date="2014" name="Int. J. Syst. Evol. Microbiol.">
        <title>Complete genome sequence of Corynebacterium casei LMG S-19264T (=DSM 44701T), isolated from a smear-ripened cheese.</title>
        <authorList>
            <consortium name="US DOE Joint Genome Institute (JGI-PGF)"/>
            <person name="Walter F."/>
            <person name="Albersmeier A."/>
            <person name="Kalinowski J."/>
            <person name="Ruckert C."/>
        </authorList>
    </citation>
    <scope>NUCLEOTIDE SEQUENCE</scope>
    <source>
        <strain evidence="2">JCM 19018</strain>
    </source>
</reference>
<proteinExistence type="predicted"/>
<organism evidence="2 3">
    <name type="scientific">Haloarcula sebkhae</name>
    <dbReference type="NCBI Taxonomy" id="932660"/>
    <lineage>
        <taxon>Archaea</taxon>
        <taxon>Methanobacteriati</taxon>
        <taxon>Methanobacteriota</taxon>
        <taxon>Stenosarchaea group</taxon>
        <taxon>Halobacteria</taxon>
        <taxon>Halobacteriales</taxon>
        <taxon>Haloarculaceae</taxon>
        <taxon>Haloarcula</taxon>
    </lineage>
</organism>
<sequence>MTPDPDAGYYVMPRSRWNDATVHHPAPEATREDPTPLCDVSTDNEAFRVADDTDRDRYGLCRVCAATVNDDPDPRGNHGQSGRSPADVLRENGFNVPEDSTGGSA</sequence>
<reference evidence="2" key="2">
    <citation type="submission" date="2020-09" db="EMBL/GenBank/DDBJ databases">
        <authorList>
            <person name="Sun Q."/>
            <person name="Ohkuma M."/>
        </authorList>
    </citation>
    <scope>NUCLEOTIDE SEQUENCE</scope>
    <source>
        <strain evidence="2">JCM 19018</strain>
    </source>
</reference>
<protein>
    <submittedName>
        <fullName evidence="2">Uncharacterized protein</fullName>
    </submittedName>
</protein>
<dbReference type="EMBL" id="BMPD01000012">
    <property type="protein sequence ID" value="GGK84558.1"/>
    <property type="molecule type" value="Genomic_DNA"/>
</dbReference>
<feature type="compositionally biased region" description="Basic and acidic residues" evidence="1">
    <location>
        <begin position="21"/>
        <end position="34"/>
    </location>
</feature>
<feature type="region of interest" description="Disordered" evidence="1">
    <location>
        <begin position="67"/>
        <end position="105"/>
    </location>
</feature>
<evidence type="ECO:0000313" key="3">
    <source>
        <dbReference type="Proteomes" id="UP000614221"/>
    </source>
</evidence>
<dbReference type="RefSeq" id="WP_188980885.1">
    <property type="nucleotide sequence ID" value="NZ_BMPD01000012.1"/>
</dbReference>
<evidence type="ECO:0000313" key="2">
    <source>
        <dbReference type="EMBL" id="GGK84558.1"/>
    </source>
</evidence>
<evidence type="ECO:0000256" key="1">
    <source>
        <dbReference type="SAM" id="MobiDB-lite"/>
    </source>
</evidence>
<feature type="region of interest" description="Disordered" evidence="1">
    <location>
        <begin position="1"/>
        <end position="39"/>
    </location>
</feature>